<name>A0A1M2V937_TRAPU</name>
<accession>A0A1M2V937</accession>
<gene>
    <name evidence="1" type="ORF">TRAPUB_5218</name>
</gene>
<dbReference type="Pfam" id="PF08641">
    <property type="entry name" value="Mis14"/>
    <property type="match status" value="1"/>
</dbReference>
<dbReference type="Proteomes" id="UP000184267">
    <property type="component" value="Unassembled WGS sequence"/>
</dbReference>
<sequence length="209" mass="23918">MSAEAQREDLPRISCETLDDWRRIKRNYTIAALTALDEQLSGNNSPADREALLAHLHKASGSLRRVMTRPNVRVNGQNLEDINEDEEDMEPFDEGFDRHIWSLSDQSLRWDLQIARERRTKPEEIEKQMRELLASQAELDTEEAAALAEVGEQDVHVAEEIPAEAHQRIEEVASQTFALIEELKQAVPVQQERSERVKTVGEEIKALKL</sequence>
<comment type="caution">
    <text evidence="1">The sequence shown here is derived from an EMBL/GenBank/DDBJ whole genome shotgun (WGS) entry which is preliminary data.</text>
</comment>
<keyword evidence="2" id="KW-1185">Reference proteome</keyword>
<dbReference type="OrthoDB" id="2135762at2759"/>
<evidence type="ECO:0000313" key="2">
    <source>
        <dbReference type="Proteomes" id="UP000184267"/>
    </source>
</evidence>
<evidence type="ECO:0008006" key="3">
    <source>
        <dbReference type="Google" id="ProtNLM"/>
    </source>
</evidence>
<evidence type="ECO:0000313" key="1">
    <source>
        <dbReference type="EMBL" id="OJT04066.1"/>
    </source>
</evidence>
<dbReference type="AlphaFoldDB" id="A0A1M2V937"/>
<proteinExistence type="predicted"/>
<reference evidence="1 2" key="1">
    <citation type="submission" date="2016-10" db="EMBL/GenBank/DDBJ databases">
        <title>Genome sequence of the basidiomycete white-rot fungus Trametes pubescens.</title>
        <authorList>
            <person name="Makela M.R."/>
            <person name="Granchi Z."/>
            <person name="Peng M."/>
            <person name="De Vries R.P."/>
            <person name="Grigoriev I."/>
            <person name="Riley R."/>
            <person name="Hilden K."/>
        </authorList>
    </citation>
    <scope>NUCLEOTIDE SEQUENCE [LARGE SCALE GENOMIC DNA]</scope>
    <source>
        <strain evidence="1 2">FBCC735</strain>
    </source>
</reference>
<protein>
    <recommendedName>
        <fullName evidence="3">Kinetochore protein mis14</fullName>
    </recommendedName>
</protein>
<dbReference type="EMBL" id="MNAD01001560">
    <property type="protein sequence ID" value="OJT04066.1"/>
    <property type="molecule type" value="Genomic_DNA"/>
</dbReference>
<dbReference type="GO" id="GO:0000776">
    <property type="term" value="C:kinetochore"/>
    <property type="evidence" value="ECO:0007669"/>
    <property type="project" value="InterPro"/>
</dbReference>
<dbReference type="OMA" id="FDRHIWS"/>
<dbReference type="InterPro" id="IPR013950">
    <property type="entry name" value="Mis14/Nsl1"/>
</dbReference>
<organism evidence="1 2">
    <name type="scientific">Trametes pubescens</name>
    <name type="common">White-rot fungus</name>
    <dbReference type="NCBI Taxonomy" id="154538"/>
    <lineage>
        <taxon>Eukaryota</taxon>
        <taxon>Fungi</taxon>
        <taxon>Dikarya</taxon>
        <taxon>Basidiomycota</taxon>
        <taxon>Agaricomycotina</taxon>
        <taxon>Agaricomycetes</taxon>
        <taxon>Polyporales</taxon>
        <taxon>Polyporaceae</taxon>
        <taxon>Trametes</taxon>
    </lineage>
</organism>
<dbReference type="GO" id="GO:0000070">
    <property type="term" value="P:mitotic sister chromatid segregation"/>
    <property type="evidence" value="ECO:0007669"/>
    <property type="project" value="InterPro"/>
</dbReference>